<dbReference type="InterPro" id="IPR001752">
    <property type="entry name" value="Kinesin_motor_dom"/>
</dbReference>
<accession>A0A498MR09</accession>
<evidence type="ECO:0000256" key="9">
    <source>
        <dbReference type="ARBA" id="ARBA00023175"/>
    </source>
</evidence>
<proteinExistence type="evidence at protein level"/>
<keyword evidence="6" id="KW-0498">Mitosis</keyword>
<reference evidence="17 18" key="1">
    <citation type="submission" date="2018-03" db="EMBL/GenBank/DDBJ databases">
        <title>Draft genome sequence of Rohu Carp (Labeo rohita).</title>
        <authorList>
            <person name="Das P."/>
            <person name="Kushwaha B."/>
            <person name="Joshi C.G."/>
            <person name="Kumar D."/>
            <person name="Nagpure N.S."/>
            <person name="Sahoo L."/>
            <person name="Das S.P."/>
            <person name="Bit A."/>
            <person name="Patnaik S."/>
            <person name="Meher P.K."/>
            <person name="Jayasankar P."/>
            <person name="Koringa P.G."/>
            <person name="Patel N.V."/>
            <person name="Hinsu A.T."/>
            <person name="Kumar R."/>
            <person name="Pandey M."/>
            <person name="Agarwal S."/>
            <person name="Srivastava S."/>
            <person name="Singh M."/>
            <person name="Iquebal M.A."/>
            <person name="Jaiswal S."/>
            <person name="Angadi U.B."/>
            <person name="Kumar N."/>
            <person name="Raza M."/>
            <person name="Shah T.M."/>
            <person name="Rai A."/>
            <person name="Jena J.K."/>
        </authorList>
    </citation>
    <scope>NUCLEOTIDE SEQUENCE [LARGE SCALE GENOMIC DNA]</scope>
    <source>
        <strain evidence="17">DASCIFA01</strain>
        <tissue evidence="17">Testis</tissue>
    </source>
</reference>
<evidence type="ECO:0000256" key="13">
    <source>
        <dbReference type="RuleBase" id="RU000394"/>
    </source>
</evidence>
<evidence type="ECO:0000256" key="14">
    <source>
        <dbReference type="SAM" id="MobiDB-lite"/>
    </source>
</evidence>
<name>A0A498MR09_LABRO</name>
<keyword evidence="10" id="KW-0206">Cytoskeleton</keyword>
<dbReference type="Pfam" id="PF22923">
    <property type="entry name" value="KIF2A-like_1st"/>
    <property type="match status" value="1"/>
</dbReference>
<evidence type="ECO:0000256" key="8">
    <source>
        <dbReference type="ARBA" id="ARBA00023054"/>
    </source>
</evidence>
<keyword evidence="19" id="KW-1267">Proteomics identification</keyword>
<keyword evidence="2" id="KW-0963">Cytoplasm</keyword>
<evidence type="ECO:0000256" key="4">
    <source>
        <dbReference type="ARBA" id="ARBA00022701"/>
    </source>
</evidence>
<comment type="similarity">
    <text evidence="12 13">Belongs to the TRAFAC class myosin-kinesin ATPase superfamily. Kinesin family.</text>
</comment>
<dbReference type="GO" id="GO:0048731">
    <property type="term" value="P:system development"/>
    <property type="evidence" value="ECO:0007669"/>
    <property type="project" value="UniProtKB-ARBA"/>
</dbReference>
<dbReference type="GO" id="GO:0005524">
    <property type="term" value="F:ATP binding"/>
    <property type="evidence" value="ECO:0007669"/>
    <property type="project" value="UniProtKB-UniRule"/>
</dbReference>
<evidence type="ECO:0000256" key="2">
    <source>
        <dbReference type="ARBA" id="ARBA00022490"/>
    </source>
</evidence>
<dbReference type="Pfam" id="PF00225">
    <property type="entry name" value="Kinesin"/>
    <property type="match status" value="1"/>
</dbReference>
<dbReference type="GO" id="GO:0003777">
    <property type="term" value="F:microtubule motor activity"/>
    <property type="evidence" value="ECO:0007669"/>
    <property type="project" value="InterPro"/>
</dbReference>
<dbReference type="PRINTS" id="PR00380">
    <property type="entry name" value="KINESINHEAVY"/>
</dbReference>
<keyword evidence="9 12" id="KW-0505">Motor protein</keyword>
<dbReference type="PANTHER" id="PTHR47971">
    <property type="entry name" value="KINESIN-RELATED PROTEIN 6"/>
    <property type="match status" value="1"/>
</dbReference>
<sequence length="668" mass="76394">MAVNFGKIVVGIYVEIKRSDGRIHQAMVTSLNEDNESVTVEWIENGDTKGKEIDLECIFSLNPDVAPEEEISLSPVTPPPPTPSSVKVNKIPKNRRTIAPGRSEIPSRDNRARRKSNCVKEVEKLQEKRERRRLQQQELREKRAQEIDTTIPNYEILQMIRDFRASLDYRPLNTTDLIEEHRICVCVRKRPLNKKELTVKDLDVITIPSKDVVMVHEPKQKVDLTRYLENQTFRFDYAFDDSTTNEMVYRFTARPLVETIFDRGMATCFAYGQTGSGKTHTMGGDFSGKNQDCSKGIYALAARDVFLMLKKPNYKKMDLQVYATFFEIYSGKVFDLLNRKAKLRVLEDGKQQVQVVGLQEREVKCTEDVLKLIEIGNSCRTSGQTSANAHSSRSHAVFQLILRRKGKMHGKFSLIDLAGNERGADTSSADRQTRLEGAEINKSLLALKECIRALGRNKPHTPFRASKLTQVLRDSFIGENSRTCMIATISPGMASCENTLNTLRYANRVKELTVDPNAVTEGVRPNVNAVNAINQLDIMDEEWELGNSPQRDDLKLLCEQNEEEVSPQLFTFHEAVSQLVEMEEQVLEDHRAVFQESIRWLEDEKVLLEMTEEVDYDVDTYSSQLEQILDQKIEILIELRDKVRSFRSALQEEEQASKQINPKRPRAL</sequence>
<dbReference type="PROSITE" id="PS00411">
    <property type="entry name" value="KINESIN_MOTOR_1"/>
    <property type="match status" value="1"/>
</dbReference>
<evidence type="ECO:0000256" key="10">
    <source>
        <dbReference type="ARBA" id="ARBA00023212"/>
    </source>
</evidence>
<feature type="binding site" evidence="12">
    <location>
        <begin position="272"/>
        <end position="279"/>
    </location>
    <ligand>
        <name>ATP</name>
        <dbReference type="ChEBI" id="CHEBI:30616"/>
    </ligand>
</feature>
<dbReference type="InterPro" id="IPR054473">
    <property type="entry name" value="KIF2A-like_N"/>
</dbReference>
<dbReference type="SMART" id="SM00129">
    <property type="entry name" value="KISc"/>
    <property type="match status" value="1"/>
</dbReference>
<evidence type="ECO:0000313" key="16">
    <source>
        <dbReference type="EMBL" id="RXN12384.1"/>
    </source>
</evidence>
<dbReference type="GO" id="GO:0005874">
    <property type="term" value="C:microtubule"/>
    <property type="evidence" value="ECO:0007669"/>
    <property type="project" value="UniProtKB-KW"/>
</dbReference>
<dbReference type="GO" id="GO:0007019">
    <property type="term" value="P:microtubule depolymerization"/>
    <property type="evidence" value="ECO:0007669"/>
    <property type="project" value="TreeGrafter"/>
</dbReference>
<dbReference type="PROSITE" id="PS50067">
    <property type="entry name" value="KINESIN_MOTOR_2"/>
    <property type="match status" value="1"/>
</dbReference>
<keyword evidence="8" id="KW-0175">Coiled coil</keyword>
<evidence type="ECO:0000256" key="6">
    <source>
        <dbReference type="ARBA" id="ARBA00022776"/>
    </source>
</evidence>
<keyword evidence="5 12" id="KW-0547">Nucleotide-binding</keyword>
<evidence type="ECO:0000313" key="17">
    <source>
        <dbReference type="EMBL" id="RXN24019.1"/>
    </source>
</evidence>
<keyword evidence="3" id="KW-0132">Cell division</keyword>
<dbReference type="PANTHER" id="PTHR47971:SF8">
    <property type="entry name" value="KINESIN-LIKE PROTEIN"/>
    <property type="match status" value="1"/>
</dbReference>
<evidence type="ECO:0000313" key="18">
    <source>
        <dbReference type="Proteomes" id="UP000290572"/>
    </source>
</evidence>
<dbReference type="Proteomes" id="UP000290572">
    <property type="component" value="Unassembled WGS sequence"/>
</dbReference>
<feature type="domain" description="Kinesin motor" evidence="15">
    <location>
        <begin position="182"/>
        <end position="512"/>
    </location>
</feature>
<evidence type="ECO:0000256" key="3">
    <source>
        <dbReference type="ARBA" id="ARBA00022618"/>
    </source>
</evidence>
<evidence type="ECO:0000256" key="7">
    <source>
        <dbReference type="ARBA" id="ARBA00022840"/>
    </source>
</evidence>
<dbReference type="GO" id="GO:0007018">
    <property type="term" value="P:microtubule-based movement"/>
    <property type="evidence" value="ECO:0007669"/>
    <property type="project" value="InterPro"/>
</dbReference>
<dbReference type="SUPFAM" id="SSF52540">
    <property type="entry name" value="P-loop containing nucleoside triphosphate hydrolases"/>
    <property type="match status" value="1"/>
</dbReference>
<dbReference type="CDD" id="cd01367">
    <property type="entry name" value="KISc_KIF2_like"/>
    <property type="match status" value="1"/>
</dbReference>
<dbReference type="InterPro" id="IPR036961">
    <property type="entry name" value="Kinesin_motor_dom_sf"/>
</dbReference>
<dbReference type="FunFam" id="3.40.850.10:FF:000006">
    <property type="entry name" value="Kinesin-like protein"/>
    <property type="match status" value="1"/>
</dbReference>
<gene>
    <name evidence="17" type="ORF">ROHU_022454</name>
    <name evidence="16" type="ORF">ROHU_029566</name>
</gene>
<dbReference type="InterPro" id="IPR019821">
    <property type="entry name" value="Kinesin_motor_CS"/>
</dbReference>
<organism evidence="17 18">
    <name type="scientific">Labeo rohita</name>
    <name type="common">Indian major carp</name>
    <name type="synonym">Cyprinus rohita</name>
    <dbReference type="NCBI Taxonomy" id="84645"/>
    <lineage>
        <taxon>Eukaryota</taxon>
        <taxon>Metazoa</taxon>
        <taxon>Chordata</taxon>
        <taxon>Craniata</taxon>
        <taxon>Vertebrata</taxon>
        <taxon>Euteleostomi</taxon>
        <taxon>Actinopterygii</taxon>
        <taxon>Neopterygii</taxon>
        <taxon>Teleostei</taxon>
        <taxon>Ostariophysi</taxon>
        <taxon>Cypriniformes</taxon>
        <taxon>Cyprinidae</taxon>
        <taxon>Labeoninae</taxon>
        <taxon>Labeonini</taxon>
        <taxon>Labeo</taxon>
    </lineage>
</organism>
<dbReference type="EMBL" id="QBIY01012552">
    <property type="protein sequence ID" value="RXN24019.1"/>
    <property type="molecule type" value="Genomic_DNA"/>
</dbReference>
<dbReference type="GO" id="GO:0008017">
    <property type="term" value="F:microtubule binding"/>
    <property type="evidence" value="ECO:0007669"/>
    <property type="project" value="InterPro"/>
</dbReference>
<comment type="subcellular location">
    <subcellularLocation>
        <location evidence="1">Cytoplasm</location>
        <location evidence="1">Cytoskeleton</location>
    </subcellularLocation>
</comment>
<protein>
    <recommendedName>
        <fullName evidence="13">Kinesin-like protein</fullName>
    </recommendedName>
</protein>
<feature type="region of interest" description="Disordered" evidence="14">
    <location>
        <begin position="95"/>
        <end position="116"/>
    </location>
</feature>
<evidence type="ECO:0000256" key="12">
    <source>
        <dbReference type="PROSITE-ProRule" id="PRU00283"/>
    </source>
</evidence>
<dbReference type="EMBL" id="QBIY01013061">
    <property type="protein sequence ID" value="RXN12384.1"/>
    <property type="molecule type" value="Genomic_DNA"/>
</dbReference>
<dbReference type="GO" id="GO:0051301">
    <property type="term" value="P:cell division"/>
    <property type="evidence" value="ECO:0007669"/>
    <property type="project" value="UniProtKB-KW"/>
</dbReference>
<dbReference type="InterPro" id="IPR027417">
    <property type="entry name" value="P-loop_NTPase"/>
</dbReference>
<keyword evidence="18" id="KW-1185">Reference proteome</keyword>
<dbReference type="AlphaFoldDB" id="A0A498MR09"/>
<evidence type="ECO:0000259" key="15">
    <source>
        <dbReference type="PROSITE" id="PS50067"/>
    </source>
</evidence>
<dbReference type="Gene3D" id="3.40.850.10">
    <property type="entry name" value="Kinesin motor domain"/>
    <property type="match status" value="1"/>
</dbReference>
<keyword evidence="11" id="KW-0131">Cell cycle</keyword>
<evidence type="ECO:0000256" key="11">
    <source>
        <dbReference type="ARBA" id="ARBA00023306"/>
    </source>
</evidence>
<dbReference type="InterPro" id="IPR027640">
    <property type="entry name" value="Kinesin-like_fam"/>
</dbReference>
<evidence type="ECO:0000256" key="5">
    <source>
        <dbReference type="ARBA" id="ARBA00022741"/>
    </source>
</evidence>
<evidence type="ECO:0000256" key="1">
    <source>
        <dbReference type="ARBA" id="ARBA00004245"/>
    </source>
</evidence>
<evidence type="ECO:0007829" key="19">
    <source>
        <dbReference type="PeptideAtlas" id="A0A498MR09"/>
    </source>
</evidence>
<keyword evidence="7 12" id="KW-0067">ATP-binding</keyword>
<comment type="caution">
    <text evidence="17">The sequence shown here is derived from an EMBL/GenBank/DDBJ whole genome shotgun (WGS) entry which is preliminary data.</text>
</comment>
<dbReference type="STRING" id="84645.A0A498MR09"/>
<keyword evidence="4 13" id="KW-0493">Microtubule</keyword>